<keyword evidence="3" id="KW-1185">Reference proteome</keyword>
<evidence type="ECO:0000313" key="2">
    <source>
        <dbReference type="EMBL" id="KAK1844753.1"/>
    </source>
</evidence>
<name>A0AAD9AAY9_9PEZI</name>
<organism evidence="2 3">
    <name type="scientific">Colletotrichum chrysophilum</name>
    <dbReference type="NCBI Taxonomy" id="1836956"/>
    <lineage>
        <taxon>Eukaryota</taxon>
        <taxon>Fungi</taxon>
        <taxon>Dikarya</taxon>
        <taxon>Ascomycota</taxon>
        <taxon>Pezizomycotina</taxon>
        <taxon>Sordariomycetes</taxon>
        <taxon>Hypocreomycetidae</taxon>
        <taxon>Glomerellales</taxon>
        <taxon>Glomerellaceae</taxon>
        <taxon>Colletotrichum</taxon>
        <taxon>Colletotrichum gloeosporioides species complex</taxon>
    </lineage>
</organism>
<evidence type="ECO:0000313" key="3">
    <source>
        <dbReference type="Proteomes" id="UP001243330"/>
    </source>
</evidence>
<evidence type="ECO:0000256" key="1">
    <source>
        <dbReference type="SAM" id="MobiDB-lite"/>
    </source>
</evidence>
<feature type="compositionally biased region" description="Basic and acidic residues" evidence="1">
    <location>
        <begin position="504"/>
        <end position="518"/>
    </location>
</feature>
<accession>A0AAD9AAY9</accession>
<feature type="compositionally biased region" description="Acidic residues" evidence="1">
    <location>
        <begin position="464"/>
        <end position="473"/>
    </location>
</feature>
<feature type="compositionally biased region" description="Basic and acidic residues" evidence="1">
    <location>
        <begin position="478"/>
        <end position="493"/>
    </location>
</feature>
<feature type="compositionally biased region" description="Basic and acidic residues" evidence="1">
    <location>
        <begin position="358"/>
        <end position="367"/>
    </location>
</feature>
<comment type="caution">
    <text evidence="2">The sequence shown here is derived from an EMBL/GenBank/DDBJ whole genome shotgun (WGS) entry which is preliminary data.</text>
</comment>
<gene>
    <name evidence="2" type="ORF">CCHR01_12629</name>
</gene>
<feature type="region of interest" description="Disordered" evidence="1">
    <location>
        <begin position="399"/>
        <end position="524"/>
    </location>
</feature>
<dbReference type="AlphaFoldDB" id="A0AAD9AAY9"/>
<feature type="compositionally biased region" description="Polar residues" evidence="1">
    <location>
        <begin position="341"/>
        <end position="356"/>
    </location>
</feature>
<feature type="region of interest" description="Disordered" evidence="1">
    <location>
        <begin position="315"/>
        <end position="367"/>
    </location>
</feature>
<sequence>MKSEKELHTSKPSSTADVYVDPKARRDITLHLDLDVTKDVEEELEEFSKLRRIGHFKAAKRYFEEHLKSCIDNAYVLDQYGQFLLETSDVHTLNKLVREYPAVDSDTAASANWSLICERALQYDDNICPQGKWRKTPSLRSLLRNWPDLDSTENENAQGVIRVIQEHWKGSAEDEVTSLALLDIFTLFTMWALDAASIRYEDSLDDSEELQTAKMYLKIAHHYATEVLRQNPLNLKSRPYLQWVVAKVLVETNTTARCGQAALAKFMILRALSTRSYEKTVYLNRAQDLEYDTVLSSSTRGISLLRRERIYATTNNGQQAIGSSGESSSGDFAPSDDDDTNQNGPWSVRLQRSSLDNVVERPKPDAETTALKKEVTWLEEQLEIVKGMLAIALKRAHHAELMSSQPAVNTLPKERDSMEKTKDFEPGRKDILGSDSRRTTKESGGEEDIINLVDNQDKQRRGEEENEYLDDPDAGGVEVERLEPQVYGKEGKQQDVQSMGSQDGNHEASPRLTHENSDGPRWIR</sequence>
<feature type="compositionally biased region" description="Polar residues" evidence="1">
    <location>
        <begin position="315"/>
        <end position="330"/>
    </location>
</feature>
<proteinExistence type="predicted"/>
<dbReference type="EMBL" id="JAQOWY010000299">
    <property type="protein sequence ID" value="KAK1844753.1"/>
    <property type="molecule type" value="Genomic_DNA"/>
</dbReference>
<feature type="compositionally biased region" description="Polar residues" evidence="1">
    <location>
        <begin position="494"/>
        <end position="503"/>
    </location>
</feature>
<protein>
    <submittedName>
        <fullName evidence="2">Uncharacterized protein</fullName>
    </submittedName>
</protein>
<feature type="compositionally biased region" description="Basic and acidic residues" evidence="1">
    <location>
        <begin position="412"/>
        <end position="444"/>
    </location>
</feature>
<reference evidence="2" key="1">
    <citation type="submission" date="2023-01" db="EMBL/GenBank/DDBJ databases">
        <title>Colletotrichum chrysophilum M932 genome sequence.</title>
        <authorList>
            <person name="Baroncelli R."/>
        </authorList>
    </citation>
    <scope>NUCLEOTIDE SEQUENCE</scope>
    <source>
        <strain evidence="2">M932</strain>
    </source>
</reference>
<dbReference type="Proteomes" id="UP001243330">
    <property type="component" value="Unassembled WGS sequence"/>
</dbReference>